<dbReference type="SUPFAM" id="SSF47862">
    <property type="entry name" value="Saposin"/>
    <property type="match status" value="1"/>
</dbReference>
<keyword evidence="1" id="KW-1015">Disulfide bond</keyword>
<evidence type="ECO:0000259" key="3">
    <source>
        <dbReference type="PROSITE" id="PS50015"/>
    </source>
</evidence>
<feature type="domain" description="Saposin B-type" evidence="3">
    <location>
        <begin position="22"/>
        <end position="98"/>
    </location>
</feature>
<feature type="signal peptide" evidence="2">
    <location>
        <begin position="1"/>
        <end position="16"/>
    </location>
</feature>
<protein>
    <submittedName>
        <fullName evidence="4">Clonorporin 1</fullName>
    </submittedName>
</protein>
<dbReference type="AlphaFoldDB" id="A0A5B9GCW3"/>
<feature type="chain" id="PRO_5022949358" evidence="2">
    <location>
        <begin position="17"/>
        <end position="98"/>
    </location>
</feature>
<keyword evidence="2" id="KW-0732">Signal</keyword>
<dbReference type="PROSITE" id="PS50015">
    <property type="entry name" value="SAP_B"/>
    <property type="match status" value="1"/>
</dbReference>
<organism evidence="4">
    <name type="scientific">Clonorchis sinensis</name>
    <name type="common">Chinese liver fluke</name>
    <dbReference type="NCBI Taxonomy" id="79923"/>
    <lineage>
        <taxon>Eukaryota</taxon>
        <taxon>Metazoa</taxon>
        <taxon>Spiralia</taxon>
        <taxon>Lophotrochozoa</taxon>
        <taxon>Platyhelminthes</taxon>
        <taxon>Trematoda</taxon>
        <taxon>Digenea</taxon>
        <taxon>Opisthorchiida</taxon>
        <taxon>Opisthorchiata</taxon>
        <taxon>Opisthorchiidae</taxon>
        <taxon>Clonorchis</taxon>
    </lineage>
</organism>
<name>A0A5B9GCW3_CLOSI</name>
<evidence type="ECO:0000256" key="1">
    <source>
        <dbReference type="ARBA" id="ARBA00023157"/>
    </source>
</evidence>
<dbReference type="EMBL" id="MK423891">
    <property type="protein sequence ID" value="QEE80341.1"/>
    <property type="molecule type" value="mRNA"/>
</dbReference>
<dbReference type="Gene3D" id="1.10.225.10">
    <property type="entry name" value="Saposin-like"/>
    <property type="match status" value="1"/>
</dbReference>
<reference evidence="4" key="1">
    <citation type="submission" date="2019-01" db="EMBL/GenBank/DDBJ databases">
        <authorList>
            <person name="Pirozhkova D."/>
        </authorList>
    </citation>
    <scope>NUCLEOTIDE SEQUENCE</scope>
    <source>
        <tissue evidence="4">Whole body</tissue>
    </source>
</reference>
<accession>A0A5B9GCW3</accession>
<sequence length="98" mass="11324">MKLAFLFCVVFSVAWASDESEEIDLCKHCKTLVGRIQDCWQKGRAKSFLQKALIFLCKLTGHSEEQCTEHAEEFMKHLDDWITGKTPEELCLSLHMCK</sequence>
<dbReference type="InterPro" id="IPR011001">
    <property type="entry name" value="Saposin-like"/>
</dbReference>
<proteinExistence type="evidence at transcript level"/>
<evidence type="ECO:0000256" key="2">
    <source>
        <dbReference type="SAM" id="SignalP"/>
    </source>
</evidence>
<evidence type="ECO:0000313" key="4">
    <source>
        <dbReference type="EMBL" id="QEE80341.1"/>
    </source>
</evidence>
<dbReference type="InterPro" id="IPR008139">
    <property type="entry name" value="SaposinB_dom"/>
</dbReference>
<dbReference type="SMART" id="SM00741">
    <property type="entry name" value="SapB"/>
    <property type="match status" value="1"/>
</dbReference>